<dbReference type="PANTHER" id="PTHR47584">
    <property type="match status" value="1"/>
</dbReference>
<keyword evidence="3" id="KW-1185">Reference proteome</keyword>
<comment type="caution">
    <text evidence="2">The sequence shown here is derived from an EMBL/GenBank/DDBJ whole genome shotgun (WGS) entry which is preliminary data.</text>
</comment>
<dbReference type="Pfam" id="PF12776">
    <property type="entry name" value="Myb_DNA-bind_3"/>
    <property type="match status" value="1"/>
</dbReference>
<organism evidence="2 3">
    <name type="scientific">Kingdonia uniflora</name>
    <dbReference type="NCBI Taxonomy" id="39325"/>
    <lineage>
        <taxon>Eukaryota</taxon>
        <taxon>Viridiplantae</taxon>
        <taxon>Streptophyta</taxon>
        <taxon>Embryophyta</taxon>
        <taxon>Tracheophyta</taxon>
        <taxon>Spermatophyta</taxon>
        <taxon>Magnoliopsida</taxon>
        <taxon>Ranunculales</taxon>
        <taxon>Circaeasteraceae</taxon>
        <taxon>Kingdonia</taxon>
    </lineage>
</organism>
<gene>
    <name evidence="2" type="ORF">GIB67_018442</name>
</gene>
<name>A0A7J7LJ83_9MAGN</name>
<dbReference type="Proteomes" id="UP000541444">
    <property type="component" value="Unassembled WGS sequence"/>
</dbReference>
<evidence type="ECO:0000259" key="1">
    <source>
        <dbReference type="Pfam" id="PF12776"/>
    </source>
</evidence>
<sequence length="293" mass="34291">MLHTFLALCKRELEITKDVRSGLSKDSWTKIWEEYNAKFHLTHGPKYFSNVWSYQRVKYNAWTWLLRRTESGFNAETRTFHLPPEEWNALIKINMNISTFRKDGLPYEDLLEAIFANRVTIDVASNFNIGDENDVPTYLVEEDTDTYFTNHHFEPSGGSFHSWSKAEPSIPQPKQFKPYHLTQSAPQLMPFASQSESSHRSGKKKRKAKNTLDKLDELIEVIKTQGEREELVKQDMRGKKLSEVLVILKEMELLGYLMNTEMTKACLKFTEHLEYADMFVSLDTLESRKNYLM</sequence>
<protein>
    <recommendedName>
        <fullName evidence="1">Myb/SANT-like domain-containing protein</fullName>
    </recommendedName>
</protein>
<dbReference type="InterPro" id="IPR024752">
    <property type="entry name" value="Myb/SANT-like_dom"/>
</dbReference>
<dbReference type="InterPro" id="IPR045026">
    <property type="entry name" value="LIMYB"/>
</dbReference>
<dbReference type="PANTHER" id="PTHR47584:SF14">
    <property type="entry name" value="L10-INTERACTING MYB DOMAIN-CONTAINING PROTEIN-LIKE"/>
    <property type="match status" value="1"/>
</dbReference>
<accession>A0A7J7LJ83</accession>
<evidence type="ECO:0000313" key="3">
    <source>
        <dbReference type="Proteomes" id="UP000541444"/>
    </source>
</evidence>
<proteinExistence type="predicted"/>
<dbReference type="AlphaFoldDB" id="A0A7J7LJ83"/>
<evidence type="ECO:0000313" key="2">
    <source>
        <dbReference type="EMBL" id="KAF6142731.1"/>
    </source>
</evidence>
<reference evidence="2 3" key="1">
    <citation type="journal article" date="2020" name="IScience">
        <title>Genome Sequencing of the Endangered Kingdonia uniflora (Circaeasteraceae, Ranunculales) Reveals Potential Mechanisms of Evolutionary Specialization.</title>
        <authorList>
            <person name="Sun Y."/>
            <person name="Deng T."/>
            <person name="Zhang A."/>
            <person name="Moore M.J."/>
            <person name="Landis J.B."/>
            <person name="Lin N."/>
            <person name="Zhang H."/>
            <person name="Zhang X."/>
            <person name="Huang J."/>
            <person name="Zhang X."/>
            <person name="Sun H."/>
            <person name="Wang H."/>
        </authorList>
    </citation>
    <scope>NUCLEOTIDE SEQUENCE [LARGE SCALE GENOMIC DNA]</scope>
    <source>
        <strain evidence="2">TB1705</strain>
        <tissue evidence="2">Leaf</tissue>
    </source>
</reference>
<dbReference type="EMBL" id="JACGCM010002247">
    <property type="protein sequence ID" value="KAF6142731.1"/>
    <property type="molecule type" value="Genomic_DNA"/>
</dbReference>
<feature type="domain" description="Myb/SANT-like" evidence="1">
    <location>
        <begin position="3"/>
        <end position="89"/>
    </location>
</feature>